<evidence type="ECO:0000259" key="3">
    <source>
        <dbReference type="Pfam" id="PF05617"/>
    </source>
</evidence>
<accession>A0ABD1I0S3</accession>
<gene>
    <name evidence="4" type="ORF">AAHA92_03912</name>
</gene>
<evidence type="ECO:0000256" key="1">
    <source>
        <dbReference type="ARBA" id="ARBA00022729"/>
    </source>
</evidence>
<dbReference type="Pfam" id="PF05617">
    <property type="entry name" value="Prolamin_like"/>
    <property type="match status" value="1"/>
</dbReference>
<proteinExistence type="predicted"/>
<comment type="caution">
    <text evidence="4">The sequence shown here is derived from an EMBL/GenBank/DDBJ whole genome shotgun (WGS) entry which is preliminary data.</text>
</comment>
<dbReference type="AlphaFoldDB" id="A0ABD1I0S3"/>
<dbReference type="PANTHER" id="PTHR31181">
    <property type="entry name" value="EGG CELL-SECRETED PROTEIN 1.4"/>
    <property type="match status" value="1"/>
</dbReference>
<dbReference type="Proteomes" id="UP001567538">
    <property type="component" value="Unassembled WGS sequence"/>
</dbReference>
<feature type="chain" id="PRO_5044761832" description="Prolamin-like domain-containing protein" evidence="2">
    <location>
        <begin position="25"/>
        <end position="143"/>
    </location>
</feature>
<protein>
    <recommendedName>
        <fullName evidence="3">Prolamin-like domain-containing protein</fullName>
    </recommendedName>
</protein>
<reference evidence="4 5" key="1">
    <citation type="submission" date="2024-06" db="EMBL/GenBank/DDBJ databases">
        <title>A chromosome level genome sequence of Diviner's sage (Salvia divinorum).</title>
        <authorList>
            <person name="Ford S.A."/>
            <person name="Ro D.-K."/>
            <person name="Ness R.W."/>
            <person name="Phillips M.A."/>
        </authorList>
    </citation>
    <scope>NUCLEOTIDE SEQUENCE [LARGE SCALE GENOMIC DNA]</scope>
    <source>
        <strain evidence="4">SAF-2024a</strain>
        <tissue evidence="4">Leaf</tissue>
    </source>
</reference>
<evidence type="ECO:0000256" key="2">
    <source>
        <dbReference type="SAM" id="SignalP"/>
    </source>
</evidence>
<sequence>MSSTVVKLLFAATVCFTFVSITIALDIPNQPDAGLDENLILGLPGLGDGDLIPPVIPCLRSVTGVGVCIRDLISSILSIQLRPISTACCDAVLRVEETCWPKIFPTNPLIPVVIESICVWSQAHPFLTDSDSDSSPPPPPPSS</sequence>
<feature type="domain" description="Prolamin-like" evidence="3">
    <location>
        <begin position="58"/>
        <end position="110"/>
    </location>
</feature>
<dbReference type="InterPro" id="IPR008502">
    <property type="entry name" value="Prolamin-like"/>
</dbReference>
<evidence type="ECO:0000313" key="5">
    <source>
        <dbReference type="Proteomes" id="UP001567538"/>
    </source>
</evidence>
<evidence type="ECO:0000313" key="4">
    <source>
        <dbReference type="EMBL" id="KAL1561174.1"/>
    </source>
</evidence>
<feature type="signal peptide" evidence="2">
    <location>
        <begin position="1"/>
        <end position="24"/>
    </location>
</feature>
<name>A0ABD1I0S3_SALDI</name>
<keyword evidence="5" id="KW-1185">Reference proteome</keyword>
<dbReference type="PANTHER" id="PTHR31181:SF67">
    <property type="entry name" value="PROLAMIN-LIKE PROTEIN (DUF1278)"/>
    <property type="match status" value="1"/>
</dbReference>
<dbReference type="EMBL" id="JBEAFC010000003">
    <property type="protein sequence ID" value="KAL1561174.1"/>
    <property type="molecule type" value="Genomic_DNA"/>
</dbReference>
<organism evidence="4 5">
    <name type="scientific">Salvia divinorum</name>
    <name type="common">Maria pastora</name>
    <name type="synonym">Diviner's sage</name>
    <dbReference type="NCBI Taxonomy" id="28513"/>
    <lineage>
        <taxon>Eukaryota</taxon>
        <taxon>Viridiplantae</taxon>
        <taxon>Streptophyta</taxon>
        <taxon>Embryophyta</taxon>
        <taxon>Tracheophyta</taxon>
        <taxon>Spermatophyta</taxon>
        <taxon>Magnoliopsida</taxon>
        <taxon>eudicotyledons</taxon>
        <taxon>Gunneridae</taxon>
        <taxon>Pentapetalae</taxon>
        <taxon>asterids</taxon>
        <taxon>lamiids</taxon>
        <taxon>Lamiales</taxon>
        <taxon>Lamiaceae</taxon>
        <taxon>Nepetoideae</taxon>
        <taxon>Mentheae</taxon>
        <taxon>Salviinae</taxon>
        <taxon>Salvia</taxon>
        <taxon>Salvia subgen. Calosphace</taxon>
    </lineage>
</organism>
<keyword evidence="1 2" id="KW-0732">Signal</keyword>